<dbReference type="EC" id="3.4.21.-" evidence="4"/>
<dbReference type="InterPro" id="IPR001254">
    <property type="entry name" value="Trypsin_dom"/>
</dbReference>
<dbReference type="GO" id="GO:0016787">
    <property type="term" value="F:hydrolase activity"/>
    <property type="evidence" value="ECO:0007669"/>
    <property type="project" value="UniProtKB-KW"/>
</dbReference>
<feature type="domain" description="Peptidase S1" evidence="2">
    <location>
        <begin position="25"/>
        <end position="248"/>
    </location>
</feature>
<dbReference type="SUPFAM" id="SSF51110">
    <property type="entry name" value="alpha-D-mannose-specific plant lectins"/>
    <property type="match status" value="3"/>
</dbReference>
<feature type="domain" description="Bulb-type lectin" evidence="3">
    <location>
        <begin position="250"/>
        <end position="368"/>
    </location>
</feature>
<dbReference type="Pfam" id="PF00652">
    <property type="entry name" value="Ricin_B_lectin"/>
    <property type="match status" value="1"/>
</dbReference>
<dbReference type="PRINTS" id="PR00722">
    <property type="entry name" value="CHYMOTRYPSIN"/>
</dbReference>
<sequence length="611" mass="63591">MKRLHVTQSPVRAALGAALLSAPLVLTGLTGTAEAAVGTPTPADTLTHTVQLSIGEWPENRGCTATVVDELWLATAASCFAERPGEAVPVGKPARKTTVTLTGGTVRNVVELAPRADRDLVLARLDLPAQGITPVRLSTTAPAAGKQVSASGFGRTKTVWVPDRLHSAAFVVTSATGGDLALDSANGTDVLCKGDTGGPVLDAAGNLVGVNSRSWQGGCLGAPATETRTGAVAARTDDLASWIESVKQRPVVLRGGETLRSGETISSANAKLIMQTNGDLVIYHRTGGENRGGALWVSGTSGNPGAYAKMQADGNFVVYKKDGNEADPSSVLWASKTYGHAGARMTLQANGNLGVHHTSTTTDGSAGVSKLLWQSDTSSRGDKLTSGAKLMPGSWLTNGQTVLMMDIQGNVLLREAASGRELWGKYSWNWQSYLHMQADGSLVLYTKDGGQGRGGNLWATESWNGAGAYAALEGNALVVRAQDGGTRWASSTFRGAQSGRCLDWNGTTGAMIWDCWGGANQQWDATAAKELRVGGDKCLTADKGANQGARVSVQPCDGSAEQKWNVNSDTTITAVLNPGQCMNVWGQATANGSTLGLWGCDGGANTKWARP</sequence>
<dbReference type="SUPFAM" id="SSF50370">
    <property type="entry name" value="Ricin B-like lectins"/>
    <property type="match status" value="1"/>
</dbReference>
<dbReference type="PROSITE" id="PS50231">
    <property type="entry name" value="RICIN_B_LECTIN"/>
    <property type="match status" value="1"/>
</dbReference>
<organism evidence="4 5">
    <name type="scientific">Streptomyces lateritius</name>
    <dbReference type="NCBI Taxonomy" id="67313"/>
    <lineage>
        <taxon>Bacteria</taxon>
        <taxon>Bacillati</taxon>
        <taxon>Actinomycetota</taxon>
        <taxon>Actinomycetes</taxon>
        <taxon>Kitasatosporales</taxon>
        <taxon>Streptomycetaceae</taxon>
        <taxon>Streptomyces</taxon>
    </lineage>
</organism>
<name>A0ABW6YJU3_9ACTN</name>
<dbReference type="InterPro" id="IPR000772">
    <property type="entry name" value="Ricin_B_lectin"/>
</dbReference>
<evidence type="ECO:0000313" key="5">
    <source>
        <dbReference type="Proteomes" id="UP001603013"/>
    </source>
</evidence>
<dbReference type="InterPro" id="IPR043504">
    <property type="entry name" value="Peptidase_S1_PA_chymotrypsin"/>
</dbReference>
<feature type="signal peptide" evidence="1">
    <location>
        <begin position="1"/>
        <end position="35"/>
    </location>
</feature>
<dbReference type="SMART" id="SM00108">
    <property type="entry name" value="B_lectin"/>
    <property type="match status" value="2"/>
</dbReference>
<dbReference type="EMBL" id="JBIBSM010000019">
    <property type="protein sequence ID" value="MFF8280132.1"/>
    <property type="molecule type" value="Genomic_DNA"/>
</dbReference>
<evidence type="ECO:0000259" key="3">
    <source>
        <dbReference type="PROSITE" id="PS50927"/>
    </source>
</evidence>
<keyword evidence="5" id="KW-1185">Reference proteome</keyword>
<dbReference type="InterPro" id="IPR001314">
    <property type="entry name" value="Peptidase_S1A"/>
</dbReference>
<protein>
    <submittedName>
        <fullName evidence="4">Trypsin-like serine protease</fullName>
        <ecNumber evidence="4">3.4.21.-</ecNumber>
    </submittedName>
</protein>
<dbReference type="InterPro" id="IPR001480">
    <property type="entry name" value="Bulb-type_lectin_dom"/>
</dbReference>
<dbReference type="SMART" id="SM00020">
    <property type="entry name" value="Tryp_SPc"/>
    <property type="match status" value="1"/>
</dbReference>
<dbReference type="PROSITE" id="PS50240">
    <property type="entry name" value="TRYPSIN_DOM"/>
    <property type="match status" value="1"/>
</dbReference>
<dbReference type="Gene3D" id="2.90.10.10">
    <property type="entry name" value="Bulb-type lectin domain"/>
    <property type="match status" value="3"/>
</dbReference>
<dbReference type="SMART" id="SM00458">
    <property type="entry name" value="RICIN"/>
    <property type="match status" value="1"/>
</dbReference>
<proteinExistence type="predicted"/>
<evidence type="ECO:0000259" key="2">
    <source>
        <dbReference type="PROSITE" id="PS50240"/>
    </source>
</evidence>
<dbReference type="RefSeq" id="WP_391937033.1">
    <property type="nucleotide sequence ID" value="NZ_JBIBSM010000019.1"/>
</dbReference>
<dbReference type="Pfam" id="PF00089">
    <property type="entry name" value="Trypsin"/>
    <property type="match status" value="1"/>
</dbReference>
<dbReference type="InterPro" id="IPR035992">
    <property type="entry name" value="Ricin_B-like_lectins"/>
</dbReference>
<reference evidence="4 5" key="1">
    <citation type="submission" date="2024-10" db="EMBL/GenBank/DDBJ databases">
        <title>The Natural Products Discovery Center: Release of the First 8490 Sequenced Strains for Exploring Actinobacteria Biosynthetic Diversity.</title>
        <authorList>
            <person name="Kalkreuter E."/>
            <person name="Kautsar S.A."/>
            <person name="Yang D."/>
            <person name="Bader C.D."/>
            <person name="Teijaro C.N."/>
            <person name="Fluegel L."/>
            <person name="Davis C.M."/>
            <person name="Simpson J.R."/>
            <person name="Lauterbach L."/>
            <person name="Steele A.D."/>
            <person name="Gui C."/>
            <person name="Meng S."/>
            <person name="Li G."/>
            <person name="Viehrig K."/>
            <person name="Ye F."/>
            <person name="Su P."/>
            <person name="Kiefer A.F."/>
            <person name="Nichols A."/>
            <person name="Cepeda A.J."/>
            <person name="Yan W."/>
            <person name="Fan B."/>
            <person name="Jiang Y."/>
            <person name="Adhikari A."/>
            <person name="Zheng C.-J."/>
            <person name="Schuster L."/>
            <person name="Cowan T.M."/>
            <person name="Smanski M.J."/>
            <person name="Chevrette M.G."/>
            <person name="De Carvalho L.P.S."/>
            <person name="Shen B."/>
        </authorList>
    </citation>
    <scope>NUCLEOTIDE SEQUENCE [LARGE SCALE GENOMIC DNA]</scope>
    <source>
        <strain evidence="4 5">NPDC015755</strain>
    </source>
</reference>
<dbReference type="Proteomes" id="UP001603013">
    <property type="component" value="Unassembled WGS sequence"/>
</dbReference>
<keyword evidence="1" id="KW-0732">Signal</keyword>
<dbReference type="InterPro" id="IPR036426">
    <property type="entry name" value="Bulb-type_lectin_dom_sf"/>
</dbReference>
<keyword evidence="4" id="KW-0378">Hydrolase</keyword>
<dbReference type="Gene3D" id="2.40.10.10">
    <property type="entry name" value="Trypsin-like serine proteases"/>
    <property type="match status" value="1"/>
</dbReference>
<comment type="caution">
    <text evidence="4">The sequence shown here is derived from an EMBL/GenBank/DDBJ whole genome shotgun (WGS) entry which is preliminary data.</text>
</comment>
<evidence type="ECO:0000256" key="1">
    <source>
        <dbReference type="SAM" id="SignalP"/>
    </source>
</evidence>
<dbReference type="SUPFAM" id="SSF50494">
    <property type="entry name" value="Trypsin-like serine proteases"/>
    <property type="match status" value="1"/>
</dbReference>
<evidence type="ECO:0000313" key="4">
    <source>
        <dbReference type="EMBL" id="MFF8280132.1"/>
    </source>
</evidence>
<gene>
    <name evidence="4" type="ORF">ACF05T_29275</name>
</gene>
<dbReference type="PROSITE" id="PS50927">
    <property type="entry name" value="BULB_LECTIN"/>
    <property type="match status" value="1"/>
</dbReference>
<feature type="chain" id="PRO_5045969941" evidence="1">
    <location>
        <begin position="36"/>
        <end position="611"/>
    </location>
</feature>
<accession>A0ABW6YJU3</accession>
<dbReference type="InterPro" id="IPR009003">
    <property type="entry name" value="Peptidase_S1_PA"/>
</dbReference>
<dbReference type="Gene3D" id="2.80.10.50">
    <property type="match status" value="1"/>
</dbReference>